<dbReference type="RefSeq" id="WP_344138491.1">
    <property type="nucleotide sequence ID" value="NZ_BAAALT010000249.1"/>
</dbReference>
<evidence type="ECO:0000313" key="2">
    <source>
        <dbReference type="Proteomes" id="UP001500218"/>
    </source>
</evidence>
<comment type="caution">
    <text evidence="1">The sequence shown here is derived from an EMBL/GenBank/DDBJ whole genome shotgun (WGS) entry which is preliminary data.</text>
</comment>
<organism evidence="1 2">
    <name type="scientific">Luedemannella flava</name>
    <dbReference type="NCBI Taxonomy" id="349316"/>
    <lineage>
        <taxon>Bacteria</taxon>
        <taxon>Bacillati</taxon>
        <taxon>Actinomycetota</taxon>
        <taxon>Actinomycetes</taxon>
        <taxon>Micromonosporales</taxon>
        <taxon>Micromonosporaceae</taxon>
        <taxon>Luedemannella</taxon>
    </lineage>
</organism>
<sequence>MTALLRTAGDRLLGKIAPKRTASACYLKYTYCAYQFTGCGGGQCYYYYQRWNTCYVGKVPLTDCLNAWRTYSGCC</sequence>
<gene>
    <name evidence="1" type="ORF">GCM10009682_54630</name>
</gene>
<evidence type="ECO:0000313" key="1">
    <source>
        <dbReference type="EMBL" id="GAA1828708.1"/>
    </source>
</evidence>
<dbReference type="Proteomes" id="UP001500218">
    <property type="component" value="Unassembled WGS sequence"/>
</dbReference>
<protein>
    <submittedName>
        <fullName evidence="1">Uncharacterized protein</fullName>
    </submittedName>
</protein>
<keyword evidence="2" id="KW-1185">Reference proteome</keyword>
<reference evidence="1 2" key="1">
    <citation type="journal article" date="2019" name="Int. J. Syst. Evol. Microbiol.">
        <title>The Global Catalogue of Microorganisms (GCM) 10K type strain sequencing project: providing services to taxonomists for standard genome sequencing and annotation.</title>
        <authorList>
            <consortium name="The Broad Institute Genomics Platform"/>
            <consortium name="The Broad Institute Genome Sequencing Center for Infectious Disease"/>
            <person name="Wu L."/>
            <person name="Ma J."/>
        </authorList>
    </citation>
    <scope>NUCLEOTIDE SEQUENCE [LARGE SCALE GENOMIC DNA]</scope>
    <source>
        <strain evidence="1 2">JCM 13250</strain>
    </source>
</reference>
<accession>A0ABN2MJG2</accession>
<dbReference type="EMBL" id="BAAALT010000249">
    <property type="protein sequence ID" value="GAA1828708.1"/>
    <property type="molecule type" value="Genomic_DNA"/>
</dbReference>
<proteinExistence type="predicted"/>
<name>A0ABN2MJG2_9ACTN</name>